<dbReference type="EMBL" id="ASHR01000049">
    <property type="protein sequence ID" value="ERG62857.1"/>
    <property type="molecule type" value="Genomic_DNA"/>
</dbReference>
<gene>
    <name evidence="1" type="ORF">L332_00020</name>
</gene>
<reference evidence="1 2" key="1">
    <citation type="journal article" date="2013" name="Genome Announc.">
        <title>First draft genome sequence from a member of the genus agrococcus, isolated from modern microbialites.</title>
        <authorList>
            <person name="White R.A.III."/>
            <person name="Grassa C.J."/>
            <person name="Suttle C.A."/>
        </authorList>
    </citation>
    <scope>NUCLEOTIDE SEQUENCE [LARGE SCALE GENOMIC DNA]</scope>
    <source>
        <strain evidence="1 2">RW1</strain>
    </source>
</reference>
<proteinExistence type="predicted"/>
<dbReference type="OrthoDB" id="9125539at2"/>
<evidence type="ECO:0000313" key="1">
    <source>
        <dbReference type="EMBL" id="ERG62857.1"/>
    </source>
</evidence>
<accession>U1LLS7</accession>
<comment type="caution">
    <text evidence="1">The sequence shown here is derived from an EMBL/GenBank/DDBJ whole genome shotgun (WGS) entry which is preliminary data.</text>
</comment>
<name>U1LLS7_9MICO</name>
<sequence length="516" mass="55722">MTPKDSDTENAVAQGIAGQVNYLEATRLAEFVSNLERILVSETEGLATVASREARALLELDLARISVQGIIETNRGGTIGLHGFIAEYAEAGVANAERAIEGIRPLTRVLADNGRADLSSWGTPVQMKFYANPQNEVLQSVHYRDMKMMFPKDHFEVFDRIMRGQTRVEFDGSALSAKKVDAIREFIEQESAARGEPYSSWMRPSKLAYAEVQRGAISETLEEKSADLRQRAEEQRQQIKDDSASKRASAAQQAAPSWGEAAKVAGTAVAVQGTLAFCAYVYRRHREGTRIWEFDRNDWREGGVQTSKGSLRGGLTGLAIYGLTQVCRMGAPAAAAVASGAIGLATAVANHRAGKLDDDEFTDVAFFNAIEATGAAVGAGLGQMIIPIPIVGAVVGSIAASMVLAQGKKFLNEAENAAIEARAAEIKEYVGGLEAELQAEYVRIIAAHDYYRDLQSRAFDVTANVELQLLGTVEFARSTGVAEEQILHSIEEADAYFLSAPGADTVRSTPEVEIPQ</sequence>
<dbReference type="Proteomes" id="UP000016462">
    <property type="component" value="Unassembled WGS sequence"/>
</dbReference>
<keyword evidence="2" id="KW-1185">Reference proteome</keyword>
<organism evidence="1 2">
    <name type="scientific">Agrococcus pavilionensis RW1</name>
    <dbReference type="NCBI Taxonomy" id="1330458"/>
    <lineage>
        <taxon>Bacteria</taxon>
        <taxon>Bacillati</taxon>
        <taxon>Actinomycetota</taxon>
        <taxon>Actinomycetes</taxon>
        <taxon>Micrococcales</taxon>
        <taxon>Microbacteriaceae</taxon>
        <taxon>Agrococcus</taxon>
    </lineage>
</organism>
<dbReference type="AlphaFoldDB" id="U1LLS7"/>
<evidence type="ECO:0000313" key="2">
    <source>
        <dbReference type="Proteomes" id="UP000016462"/>
    </source>
</evidence>
<protein>
    <submittedName>
        <fullName evidence="1">Uncharacterized protein</fullName>
    </submittedName>
</protein>
<dbReference type="RefSeq" id="WP_021011893.1">
    <property type="nucleotide sequence ID" value="NZ_ASHR01000049.1"/>
</dbReference>